<dbReference type="GO" id="GO:0020037">
    <property type="term" value="F:heme binding"/>
    <property type="evidence" value="ECO:0007669"/>
    <property type="project" value="InterPro"/>
</dbReference>
<evidence type="ECO:0000313" key="7">
    <source>
        <dbReference type="EMBL" id="RIH66293.1"/>
    </source>
</evidence>
<dbReference type="InterPro" id="IPR009056">
    <property type="entry name" value="Cyt_c-like_dom"/>
</dbReference>
<dbReference type="EMBL" id="QWET01000003">
    <property type="protein sequence ID" value="RIH66293.1"/>
    <property type="molecule type" value="Genomic_DNA"/>
</dbReference>
<evidence type="ECO:0000256" key="2">
    <source>
        <dbReference type="ARBA" id="ARBA00022723"/>
    </source>
</evidence>
<evidence type="ECO:0000259" key="6">
    <source>
        <dbReference type="PROSITE" id="PS51007"/>
    </source>
</evidence>
<dbReference type="Proteomes" id="UP000266441">
    <property type="component" value="Unassembled WGS sequence"/>
</dbReference>
<dbReference type="AlphaFoldDB" id="A0A399D4F5"/>
<dbReference type="GO" id="GO:0046872">
    <property type="term" value="F:metal ion binding"/>
    <property type="evidence" value="ECO:0007669"/>
    <property type="project" value="UniProtKB-KW"/>
</dbReference>
<dbReference type="PANTHER" id="PTHR39425:SF1">
    <property type="entry name" value="CYTOCHROME C7-LIKE DOMAIN-CONTAINING PROTEIN"/>
    <property type="match status" value="1"/>
</dbReference>
<keyword evidence="8" id="KW-1185">Reference proteome</keyword>
<keyword evidence="3 4" id="KW-0408">Iron</keyword>
<feature type="transmembrane region" description="Helical" evidence="5">
    <location>
        <begin position="210"/>
        <end position="228"/>
    </location>
</feature>
<protein>
    <recommendedName>
        <fullName evidence="6">Cytochrome c domain-containing protein</fullName>
    </recommendedName>
</protein>
<accession>A0A399D4F5</accession>
<proteinExistence type="predicted"/>
<dbReference type="PANTHER" id="PTHR39425">
    <property type="entry name" value="LIPOPROTEIN CYTOCHROME C"/>
    <property type="match status" value="1"/>
</dbReference>
<dbReference type="Gene3D" id="3.90.10.10">
    <property type="entry name" value="Cytochrome C3"/>
    <property type="match status" value="2"/>
</dbReference>
<evidence type="ECO:0000256" key="4">
    <source>
        <dbReference type="PROSITE-ProRule" id="PRU00433"/>
    </source>
</evidence>
<keyword evidence="1 4" id="KW-0349">Heme</keyword>
<dbReference type="Gene3D" id="1.10.760.10">
    <property type="entry name" value="Cytochrome c-like domain"/>
    <property type="match status" value="1"/>
</dbReference>
<feature type="domain" description="Cytochrome c" evidence="6">
    <location>
        <begin position="77"/>
        <end position="169"/>
    </location>
</feature>
<keyword evidence="5" id="KW-0812">Transmembrane</keyword>
<keyword evidence="2 4" id="KW-0479">Metal-binding</keyword>
<name>A0A399D4F5_9BACT</name>
<keyword evidence="5" id="KW-0472">Membrane</keyword>
<evidence type="ECO:0000313" key="8">
    <source>
        <dbReference type="Proteomes" id="UP000266441"/>
    </source>
</evidence>
<comment type="caution">
    <text evidence="7">The sequence shown here is derived from an EMBL/GenBank/DDBJ whole genome shotgun (WGS) entry which is preliminary data.</text>
</comment>
<evidence type="ECO:0000256" key="5">
    <source>
        <dbReference type="SAM" id="Phobius"/>
    </source>
</evidence>
<dbReference type="InterPro" id="IPR036280">
    <property type="entry name" value="Multihaem_cyt_sf"/>
</dbReference>
<organism evidence="7 8">
    <name type="scientific">Mariniphaga sediminis</name>
    <dbReference type="NCBI Taxonomy" id="1628158"/>
    <lineage>
        <taxon>Bacteria</taxon>
        <taxon>Pseudomonadati</taxon>
        <taxon>Bacteroidota</taxon>
        <taxon>Bacteroidia</taxon>
        <taxon>Marinilabiliales</taxon>
        <taxon>Prolixibacteraceae</taxon>
        <taxon>Mariniphaga</taxon>
    </lineage>
</organism>
<keyword evidence="5" id="KW-1133">Transmembrane helix</keyword>
<reference evidence="7 8" key="1">
    <citation type="journal article" date="2015" name="Int. J. Syst. Evol. Microbiol.">
        <title>Mariniphaga sediminis sp. nov., isolated from coastal sediment.</title>
        <authorList>
            <person name="Wang F.Q."/>
            <person name="Shen Q.Y."/>
            <person name="Chen G.J."/>
            <person name="Du Z.J."/>
        </authorList>
    </citation>
    <scope>NUCLEOTIDE SEQUENCE [LARGE SCALE GENOMIC DNA]</scope>
    <source>
        <strain evidence="7 8">SY21</strain>
    </source>
</reference>
<feature type="transmembrane region" description="Helical" evidence="5">
    <location>
        <begin position="183"/>
        <end position="203"/>
    </location>
</feature>
<dbReference type="InterPro" id="IPR036909">
    <property type="entry name" value="Cyt_c-like_dom_sf"/>
</dbReference>
<dbReference type="PROSITE" id="PS51007">
    <property type="entry name" value="CYTC"/>
    <property type="match status" value="1"/>
</dbReference>
<dbReference type="SUPFAM" id="SSF46626">
    <property type="entry name" value="Cytochrome c"/>
    <property type="match status" value="1"/>
</dbReference>
<sequence>MLKPLKWIFVSFYTVKKKQNSCYSKLFGMKKFFKGEGNKMMLRFYIFLVAFSCFFTLPLLSFSESADPVLTGGHSKEEINRGKRFFMGLLPFEREHESCVSCHNLTPLDTLNWNPSAMDIALKYAGRDSASFRQVVMEPSGKVMSASHQNFDISDQDLQTIKVYLDHLAVTGPAPSKPSINTLLLFLFLGLLITWALLDLIFFKKVKYKFIPALIVIGALGYQLSIIYEEAVKLGRSQGYQPDQPIKFSHQVHVTENKIDCMYCHHTAADSKSANIPSTNLCMNCHIVVREGTRSGRFEIDKLVQAHEEGRSIEWTRIHHLPDHVFFSHEQHVGAGKLDCAQCHGLVEEMHVVHQENDLSMGWCLQCHRETKVDFVDNDYYATYEAFHEELKKGVRDSVVAADIGANDCQKCHY</sequence>
<dbReference type="GO" id="GO:0009055">
    <property type="term" value="F:electron transfer activity"/>
    <property type="evidence" value="ECO:0007669"/>
    <property type="project" value="InterPro"/>
</dbReference>
<evidence type="ECO:0000256" key="1">
    <source>
        <dbReference type="ARBA" id="ARBA00022617"/>
    </source>
</evidence>
<dbReference type="CDD" id="cd08168">
    <property type="entry name" value="Cytochrom_C3"/>
    <property type="match status" value="1"/>
</dbReference>
<evidence type="ECO:0000256" key="3">
    <source>
        <dbReference type="ARBA" id="ARBA00023004"/>
    </source>
</evidence>
<dbReference type="SUPFAM" id="SSF48695">
    <property type="entry name" value="Multiheme cytochromes"/>
    <property type="match status" value="1"/>
</dbReference>
<gene>
    <name evidence="7" type="ORF">D1164_05110</name>
</gene>